<name>A0ABU0E5E2_9FIRM</name>
<feature type="transmembrane region" description="Helical" evidence="5">
    <location>
        <begin position="94"/>
        <end position="119"/>
    </location>
</feature>
<proteinExistence type="predicted"/>
<feature type="transmembrane region" description="Helical" evidence="5">
    <location>
        <begin position="21"/>
        <end position="39"/>
    </location>
</feature>
<keyword evidence="4 5" id="KW-0472">Membrane</keyword>
<accession>A0ABU0E5E2</accession>
<keyword evidence="2 5" id="KW-0812">Transmembrane</keyword>
<evidence type="ECO:0000256" key="2">
    <source>
        <dbReference type="ARBA" id="ARBA00022692"/>
    </source>
</evidence>
<organism evidence="7 8">
    <name type="scientific">Breznakia pachnodae</name>
    <dbReference type="NCBI Taxonomy" id="265178"/>
    <lineage>
        <taxon>Bacteria</taxon>
        <taxon>Bacillati</taxon>
        <taxon>Bacillota</taxon>
        <taxon>Erysipelotrichia</taxon>
        <taxon>Erysipelotrichales</taxon>
        <taxon>Erysipelotrichaceae</taxon>
        <taxon>Breznakia</taxon>
    </lineage>
</organism>
<evidence type="ECO:0000313" key="8">
    <source>
        <dbReference type="Proteomes" id="UP001230220"/>
    </source>
</evidence>
<feature type="transmembrane region" description="Helical" evidence="5">
    <location>
        <begin position="202"/>
        <end position="223"/>
    </location>
</feature>
<dbReference type="RefSeq" id="WP_307409283.1">
    <property type="nucleotide sequence ID" value="NZ_JAUSUR010000005.1"/>
</dbReference>
<evidence type="ECO:0000259" key="6">
    <source>
        <dbReference type="Pfam" id="PF12698"/>
    </source>
</evidence>
<dbReference type="EMBL" id="JAUSUR010000005">
    <property type="protein sequence ID" value="MDQ0362036.1"/>
    <property type="molecule type" value="Genomic_DNA"/>
</dbReference>
<dbReference type="Pfam" id="PF12698">
    <property type="entry name" value="ABC2_membrane_3"/>
    <property type="match status" value="1"/>
</dbReference>
<feature type="transmembrane region" description="Helical" evidence="5">
    <location>
        <begin position="125"/>
        <end position="148"/>
    </location>
</feature>
<keyword evidence="8" id="KW-1185">Reference proteome</keyword>
<gene>
    <name evidence="7" type="ORF">J2S15_002789</name>
</gene>
<feature type="transmembrane region" description="Helical" evidence="5">
    <location>
        <begin position="51"/>
        <end position="73"/>
    </location>
</feature>
<comment type="subcellular location">
    <subcellularLocation>
        <location evidence="1">Membrane</location>
        <topology evidence="1">Multi-pass membrane protein</topology>
    </subcellularLocation>
</comment>
<protein>
    <submittedName>
        <fullName evidence="7">ABC-2 type transport system permease protein</fullName>
    </submittedName>
</protein>
<dbReference type="Proteomes" id="UP001230220">
    <property type="component" value="Unassembled WGS sequence"/>
</dbReference>
<reference evidence="7 8" key="1">
    <citation type="submission" date="2023-07" db="EMBL/GenBank/DDBJ databases">
        <title>Genomic Encyclopedia of Type Strains, Phase IV (KMG-IV): sequencing the most valuable type-strain genomes for metagenomic binning, comparative biology and taxonomic classification.</title>
        <authorList>
            <person name="Goeker M."/>
        </authorList>
    </citation>
    <scope>NUCLEOTIDE SEQUENCE [LARGE SCALE GENOMIC DNA]</scope>
    <source>
        <strain evidence="7 8">DSM 16784</strain>
    </source>
</reference>
<feature type="transmembrane region" description="Helical" evidence="5">
    <location>
        <begin position="160"/>
        <end position="182"/>
    </location>
</feature>
<evidence type="ECO:0000313" key="7">
    <source>
        <dbReference type="EMBL" id="MDQ0362036.1"/>
    </source>
</evidence>
<comment type="caution">
    <text evidence="7">The sequence shown here is derived from an EMBL/GenBank/DDBJ whole genome shotgun (WGS) entry which is preliminary data.</text>
</comment>
<evidence type="ECO:0000256" key="3">
    <source>
        <dbReference type="ARBA" id="ARBA00022989"/>
    </source>
</evidence>
<evidence type="ECO:0000256" key="4">
    <source>
        <dbReference type="ARBA" id="ARBA00023136"/>
    </source>
</evidence>
<sequence length="229" mass="25314">MSATRINAIIYKQVQDTLKNKSILIQFVMFPVMASILTFSAKDFGLEPSFFVNMFAAMYVTMAPIIVVSTIVSEDKEKGALQMLRMSNVKPFEYLVGVALYVFVLCAIGLLFMAIVGGYTSNGMIVFLLANMAGLIISILIGSIIGLLSPNQSASSGLSVPAMLIFSFLPMLSMFNSSIHNFSKYIYSQQVSDIISTLEVNVTNIITLVINFVIVLVLYLIVYKKYKFK</sequence>
<keyword evidence="3 5" id="KW-1133">Transmembrane helix</keyword>
<evidence type="ECO:0000256" key="5">
    <source>
        <dbReference type="SAM" id="Phobius"/>
    </source>
</evidence>
<dbReference type="InterPro" id="IPR013525">
    <property type="entry name" value="ABC2_TM"/>
</dbReference>
<evidence type="ECO:0000256" key="1">
    <source>
        <dbReference type="ARBA" id="ARBA00004141"/>
    </source>
</evidence>
<feature type="domain" description="ABC-2 type transporter transmembrane" evidence="6">
    <location>
        <begin position="6"/>
        <end position="221"/>
    </location>
</feature>